<dbReference type="PROSITE" id="PS51257">
    <property type="entry name" value="PROKAR_LIPOPROTEIN"/>
    <property type="match status" value="1"/>
</dbReference>
<reference evidence="2" key="2">
    <citation type="submission" date="2020-09" db="EMBL/GenBank/DDBJ databases">
        <authorList>
            <person name="Sun Q."/>
            <person name="Ohkuma M."/>
        </authorList>
    </citation>
    <scope>NUCLEOTIDE SEQUENCE</scope>
    <source>
        <strain evidence="2">JCM 17820</strain>
    </source>
</reference>
<comment type="caution">
    <text evidence="2">The sequence shown here is derived from an EMBL/GenBank/DDBJ whole genome shotgun (WGS) entry which is preliminary data.</text>
</comment>
<dbReference type="EMBL" id="BMOU01000003">
    <property type="protein sequence ID" value="GGN94030.1"/>
    <property type="molecule type" value="Genomic_DNA"/>
</dbReference>
<evidence type="ECO:0000313" key="2">
    <source>
        <dbReference type="EMBL" id="GGN94030.1"/>
    </source>
</evidence>
<reference evidence="2" key="1">
    <citation type="journal article" date="2014" name="Int. J. Syst. Evol. Microbiol.">
        <title>Complete genome sequence of Corynebacterium casei LMG S-19264T (=DSM 44701T), isolated from a smear-ripened cheese.</title>
        <authorList>
            <consortium name="US DOE Joint Genome Institute (JGI-PGF)"/>
            <person name="Walter F."/>
            <person name="Albersmeier A."/>
            <person name="Kalinowski J."/>
            <person name="Ruckert C."/>
        </authorList>
    </citation>
    <scope>NUCLEOTIDE SEQUENCE</scope>
    <source>
        <strain evidence="2">JCM 17820</strain>
    </source>
</reference>
<protein>
    <submittedName>
        <fullName evidence="2">Uncharacterized protein</fullName>
    </submittedName>
</protein>
<accession>A0A830GK03</accession>
<organism evidence="2 3">
    <name type="scientific">Haloarcula pellucida</name>
    <dbReference type="NCBI Taxonomy" id="1427151"/>
    <lineage>
        <taxon>Archaea</taxon>
        <taxon>Methanobacteriati</taxon>
        <taxon>Methanobacteriota</taxon>
        <taxon>Stenosarchaea group</taxon>
        <taxon>Halobacteria</taxon>
        <taxon>Halobacteriales</taxon>
        <taxon>Haloarculaceae</taxon>
        <taxon>Haloarcula</taxon>
    </lineage>
</organism>
<gene>
    <name evidence="2" type="ORF">GCM10009030_19970</name>
</gene>
<feature type="region of interest" description="Disordered" evidence="1">
    <location>
        <begin position="29"/>
        <end position="67"/>
    </location>
</feature>
<evidence type="ECO:0000256" key="1">
    <source>
        <dbReference type="SAM" id="MobiDB-lite"/>
    </source>
</evidence>
<dbReference type="AlphaFoldDB" id="A0A830GK03"/>
<proteinExistence type="predicted"/>
<name>A0A830GK03_9EURY</name>
<sequence length="310" mass="33451">MTLKLSRSQITAVLAALLVLLAGCSALGGSDGEAPTETDATTEEATASEATTEAQTETNTTSEDAASELSGRMLVVVEGQEKHLDTEPGAKFSFNETDEHTWEAEEPLTLAEALEAANVTAEPDSLTIDGETYNESDTNTTITYQVAGTEIEDPSEYELEDMNPAHEIVVRVDDHDQEVPGRLVEQSHPHPHGRLNMTVDGEPVDFTQERYVMSSEAFHFHGDEDAARWHGHSLNLTAAYAISTFPGMEVSGDSMTYNGTVYQRNGSETSFTVTVDGEEVDPNTYVLKDGDSVQVTLNETDASPVNQAAS</sequence>
<evidence type="ECO:0000313" key="3">
    <source>
        <dbReference type="Proteomes" id="UP000605784"/>
    </source>
</evidence>
<feature type="compositionally biased region" description="Low complexity" evidence="1">
    <location>
        <begin position="43"/>
        <end position="63"/>
    </location>
</feature>
<dbReference type="Proteomes" id="UP000605784">
    <property type="component" value="Unassembled WGS sequence"/>
</dbReference>
<keyword evidence="3" id="KW-1185">Reference proteome</keyword>
<dbReference type="RefSeq" id="WP_188997011.1">
    <property type="nucleotide sequence ID" value="NZ_BMOU01000003.1"/>
</dbReference>